<evidence type="ECO:0000313" key="2">
    <source>
        <dbReference type="Proteomes" id="UP000319557"/>
    </source>
</evidence>
<keyword evidence="2" id="KW-1185">Reference proteome</keyword>
<evidence type="ECO:0000313" key="1">
    <source>
        <dbReference type="EMBL" id="QDS88598.1"/>
    </source>
</evidence>
<dbReference type="OrthoDB" id="251009at2"/>
<reference evidence="1 2" key="1">
    <citation type="submission" date="2019-02" db="EMBL/GenBank/DDBJ databases">
        <title>Deep-cultivation of Planctomycetes and their phenomic and genomic characterization uncovers novel biology.</title>
        <authorList>
            <person name="Wiegand S."/>
            <person name="Jogler M."/>
            <person name="Boedeker C."/>
            <person name="Pinto D."/>
            <person name="Vollmers J."/>
            <person name="Rivas-Marin E."/>
            <person name="Kohn T."/>
            <person name="Peeters S.H."/>
            <person name="Heuer A."/>
            <person name="Rast P."/>
            <person name="Oberbeckmann S."/>
            <person name="Bunk B."/>
            <person name="Jeske O."/>
            <person name="Meyerdierks A."/>
            <person name="Storesund J.E."/>
            <person name="Kallscheuer N."/>
            <person name="Luecker S."/>
            <person name="Lage O.M."/>
            <person name="Pohl T."/>
            <person name="Merkel B.J."/>
            <person name="Hornburger P."/>
            <person name="Mueller R.-W."/>
            <person name="Bruemmer F."/>
            <person name="Labrenz M."/>
            <person name="Spormann A.M."/>
            <person name="Op den Camp H."/>
            <person name="Overmann J."/>
            <person name="Amann R."/>
            <person name="Jetten M.S.M."/>
            <person name="Mascher T."/>
            <person name="Medema M.H."/>
            <person name="Devos D.P."/>
            <person name="Kaster A.-K."/>
            <person name="Ovreas L."/>
            <person name="Rohde M."/>
            <person name="Galperin M.Y."/>
            <person name="Jogler C."/>
        </authorList>
    </citation>
    <scope>NUCLEOTIDE SEQUENCE [LARGE SCALE GENOMIC DNA]</scope>
    <source>
        <strain evidence="1 2">EC9</strain>
    </source>
</reference>
<dbReference type="EMBL" id="CP036261">
    <property type="protein sequence ID" value="QDS88598.1"/>
    <property type="molecule type" value="Genomic_DNA"/>
</dbReference>
<gene>
    <name evidence="1" type="ORF">EC9_27890</name>
</gene>
<proteinExistence type="predicted"/>
<dbReference type="RefSeq" id="WP_145345926.1">
    <property type="nucleotide sequence ID" value="NZ_CP036261.1"/>
</dbReference>
<dbReference type="KEGG" id="ruv:EC9_27890"/>
<dbReference type="Proteomes" id="UP000319557">
    <property type="component" value="Chromosome"/>
</dbReference>
<organism evidence="1 2">
    <name type="scientific">Rosistilla ulvae</name>
    <dbReference type="NCBI Taxonomy" id="1930277"/>
    <lineage>
        <taxon>Bacteria</taxon>
        <taxon>Pseudomonadati</taxon>
        <taxon>Planctomycetota</taxon>
        <taxon>Planctomycetia</taxon>
        <taxon>Pirellulales</taxon>
        <taxon>Pirellulaceae</taxon>
        <taxon>Rosistilla</taxon>
    </lineage>
</organism>
<accession>A0A517M139</accession>
<sequence length="286" mass="33472">MLPKEELVEQAYFFRILSERMGERLAMQDLLKQVKYELLTSTKLPMAVDFLLTELLHGGAMGPAMRRMKHYFTPFQTFLVDEAEYASGRFGMQIAVQVLQHDAEYRSREPSRQGCFLYQFETLCRNRLRYDQGLKAMSEDPIYDAHWSHWLLEVRHQIGLVDLADMIFLRSEEYVNRKRAIEGPQFEPKLPTLFGEHEGRMAMANHRKDPLFLFAAMQRHLGYPQVPKAKAADPNVDLVPQLMRRMERLETRLKIMEEEQRQGLDLTKFYVGPQTPSAANDEQPED</sequence>
<dbReference type="AlphaFoldDB" id="A0A517M139"/>
<name>A0A517M139_9BACT</name>
<protein>
    <submittedName>
        <fullName evidence="1">Uncharacterized protein</fullName>
    </submittedName>
</protein>